<protein>
    <submittedName>
        <fullName evidence="2">NIPSNAP family containing protein</fullName>
    </submittedName>
</protein>
<dbReference type="KEGG" id="cai:Caci_5235"/>
<evidence type="ECO:0000313" key="2">
    <source>
        <dbReference type="EMBL" id="ACU74094.1"/>
    </source>
</evidence>
<dbReference type="eggNOG" id="ENOG5032VEJ">
    <property type="taxonomic scope" value="Bacteria"/>
</dbReference>
<gene>
    <name evidence="2" type="ordered locus">Caci_5235</name>
</gene>
<dbReference type="InterPro" id="IPR012577">
    <property type="entry name" value="NIPSNAP"/>
</dbReference>
<dbReference type="InParanoid" id="C7Q6Q9"/>
<dbReference type="STRING" id="479433.Caci_5235"/>
<dbReference type="AlphaFoldDB" id="C7Q6Q9"/>
<dbReference type="OrthoDB" id="9809695at2"/>
<accession>C7Q6Q9</accession>
<reference evidence="2 3" key="1">
    <citation type="journal article" date="2009" name="Stand. Genomic Sci.">
        <title>Complete genome sequence of Catenulispora acidiphila type strain (ID 139908).</title>
        <authorList>
            <person name="Copeland A."/>
            <person name="Lapidus A."/>
            <person name="Glavina Del Rio T."/>
            <person name="Nolan M."/>
            <person name="Lucas S."/>
            <person name="Chen F."/>
            <person name="Tice H."/>
            <person name="Cheng J.F."/>
            <person name="Bruce D."/>
            <person name="Goodwin L."/>
            <person name="Pitluck S."/>
            <person name="Mikhailova N."/>
            <person name="Pati A."/>
            <person name="Ivanova N."/>
            <person name="Mavromatis K."/>
            <person name="Chen A."/>
            <person name="Palaniappan K."/>
            <person name="Chain P."/>
            <person name="Land M."/>
            <person name="Hauser L."/>
            <person name="Chang Y.J."/>
            <person name="Jeffries C.D."/>
            <person name="Chertkov O."/>
            <person name="Brettin T."/>
            <person name="Detter J.C."/>
            <person name="Han C."/>
            <person name="Ali Z."/>
            <person name="Tindall B.J."/>
            <person name="Goker M."/>
            <person name="Bristow J."/>
            <person name="Eisen J.A."/>
            <person name="Markowitz V."/>
            <person name="Hugenholtz P."/>
            <person name="Kyrpides N.C."/>
            <person name="Klenk H.P."/>
        </authorList>
    </citation>
    <scope>NUCLEOTIDE SEQUENCE [LARGE SCALE GENOMIC DNA]</scope>
    <source>
        <strain evidence="3">DSM 44928 / JCM 14897 / NBRC 102108 / NRRL B-24433 / ID139908</strain>
    </source>
</reference>
<keyword evidence="3" id="KW-1185">Reference proteome</keyword>
<dbReference type="HOGENOM" id="CLU_166198_0_0_11"/>
<evidence type="ECO:0000313" key="3">
    <source>
        <dbReference type="Proteomes" id="UP000000851"/>
    </source>
</evidence>
<dbReference type="Gene3D" id="3.30.70.100">
    <property type="match status" value="1"/>
</dbReference>
<sequence>MILEIRTYRLHPGTREEFLRAMTEEAIPLLAKAGIDVVAAGPSLYAEDGDEEAFLMRAFDSLEQLQEQEDAFYSSAAWLEGPREAIVTPIVQYHSIAVETAAAVVDGLRRPW</sequence>
<name>C7Q6Q9_CATAD</name>
<proteinExistence type="predicted"/>
<dbReference type="SUPFAM" id="SSF54909">
    <property type="entry name" value="Dimeric alpha+beta barrel"/>
    <property type="match status" value="1"/>
</dbReference>
<dbReference type="InterPro" id="IPR011008">
    <property type="entry name" value="Dimeric_a/b-barrel"/>
</dbReference>
<dbReference type="Pfam" id="PF07978">
    <property type="entry name" value="NIPSNAP"/>
    <property type="match status" value="1"/>
</dbReference>
<dbReference type="Proteomes" id="UP000000851">
    <property type="component" value="Chromosome"/>
</dbReference>
<evidence type="ECO:0000259" key="1">
    <source>
        <dbReference type="Pfam" id="PF07978"/>
    </source>
</evidence>
<dbReference type="EMBL" id="CP001700">
    <property type="protein sequence ID" value="ACU74094.1"/>
    <property type="molecule type" value="Genomic_DNA"/>
</dbReference>
<organism evidence="2 3">
    <name type="scientific">Catenulispora acidiphila (strain DSM 44928 / JCM 14897 / NBRC 102108 / NRRL B-24433 / ID139908)</name>
    <dbReference type="NCBI Taxonomy" id="479433"/>
    <lineage>
        <taxon>Bacteria</taxon>
        <taxon>Bacillati</taxon>
        <taxon>Actinomycetota</taxon>
        <taxon>Actinomycetes</taxon>
        <taxon>Catenulisporales</taxon>
        <taxon>Catenulisporaceae</taxon>
        <taxon>Catenulispora</taxon>
    </lineage>
</organism>
<feature type="domain" description="NIPSNAP" evidence="1">
    <location>
        <begin position="4"/>
        <end position="79"/>
    </location>
</feature>